<gene>
    <name evidence="2" type="ORF">DiNV_CH01M_ORF11</name>
</gene>
<keyword evidence="2" id="KW-0547">Nucleotide-binding</keyword>
<protein>
    <submittedName>
        <fullName evidence="2">DNA helicase</fullName>
    </submittedName>
</protein>
<accession>A0A2H4UX56</accession>
<dbReference type="InterPro" id="IPR027417">
    <property type="entry name" value="P-loop_NTPase"/>
</dbReference>
<feature type="region of interest" description="Disordered" evidence="1">
    <location>
        <begin position="1"/>
        <end position="91"/>
    </location>
</feature>
<keyword evidence="2" id="KW-0347">Helicase</keyword>
<keyword evidence="2" id="KW-0067">ATP-binding</keyword>
<keyword evidence="3" id="KW-1185">Reference proteome</keyword>
<feature type="compositionally biased region" description="Low complexity" evidence="1">
    <location>
        <begin position="15"/>
        <end position="91"/>
    </location>
</feature>
<keyword evidence="2" id="KW-0378">Hydrolase</keyword>
<dbReference type="Proteomes" id="UP000290195">
    <property type="component" value="Segment"/>
</dbReference>
<dbReference type="GO" id="GO:0004386">
    <property type="term" value="F:helicase activity"/>
    <property type="evidence" value="ECO:0007669"/>
    <property type="project" value="UniProtKB-KW"/>
</dbReference>
<dbReference type="EMBL" id="MF966379">
    <property type="protein sequence ID" value="ATZ81493.1"/>
    <property type="molecule type" value="Genomic_DNA"/>
</dbReference>
<feature type="compositionally biased region" description="Low complexity" evidence="1">
    <location>
        <begin position="228"/>
        <end position="258"/>
    </location>
</feature>
<feature type="compositionally biased region" description="Low complexity" evidence="1">
    <location>
        <begin position="265"/>
        <end position="277"/>
    </location>
</feature>
<reference evidence="2" key="1">
    <citation type="journal article" date="2018" name="Infect. Genet. Evol.">
        <title>The dynamic evolution of Drosophila innubila Nudivirus.</title>
        <authorList>
            <person name="Hill T."/>
            <person name="Unckless R.L."/>
        </authorList>
    </citation>
    <scope>NUCLEOTIDE SEQUENCE [LARGE SCALE GENOMIC DNA]</scope>
    <source>
        <strain evidence="2">DiNV_CH01M</strain>
    </source>
</reference>
<sequence>MLENQQHHTQSSTALEQEPLPQQQQQQQQQANNLNILNNMHSNSYNFFNNNNDNNGNTSNANRLVNNNFEQSQQNNESTQQQPQYTQQNLQNQQQQQDLFFQQQYFNQQHQLYQYQQWIQNIQMNQFQQQQPHQLQQPNMMPQQQQQQQQIPQQFQPNQQMQYPIMQNIPQILQPPQLMMPTSFSSQLGQIPTSIKTTTDLPLQKTSATTNNHDICDDEKFMITSTTTNSVKTKNSTSSVTTTRSNSSSSPLSSSEPSFSPPSMSPNENVLNDSNSLSNFNLTSPNLQNIITNNCNLNNFNSNNVHKANVKLESASTATSSINRLSIDTNEQIFEMETQFLQAHNVKPYKNNDDDQATIIYSRALQTHYLWPIDSPLTIEKLSVFKNTGHTLNIDNTKTYCRNFALDLDCTCRKNSSIIVEHINENLVAQIQDDVIQNLIDILHIKAESIIVSIWRNNCGFHLYTNIVVSLPTHLMLKKIIEVKYLMHPVIFEVPTYMPLPYSAKEVNRPYQQVNYEIELNSMNFAIMKPIKYIELFKYLNIPINGFTVATIDTIRGATYFVKMQKASVISTIPKVFNIKSISLHPSYSYMQQFETYIIDMVTNFNLNTSIVGDINLDDYNVEERTMLRHFMTNFNKKFAIIHRDNQQLQNNYETCKYFIHYSAINHGGLYLQPFTAALFLAMNIPENQFERFRNLLRLLYANVQYKSVEIFIKYISLSIYHAYKESNTSDTIINHLHYLHRHNVDPTQPINNQINTIVCNITSMSSPENIVRESANVQKEDHEKFIKETIEMFISIFVELQLIYHDNVSERYYCLSMNSGAHYESHKKLIENMLPPVLREWIGTSIAASQYLKNYLEHSTKIYSETQLKFSTNPFMFATTVGVFNSITGLYTANTRFLKFNKFRTVSIWNNPIRPPKMYTEQNEDIVSTLEIAKKYSHFMHNNLIELYTHAVIAPAFIQLPFILNVDECKIKQLFALFANHKQFECMYFLVEYLPIDPKIIYLMLHLCNEYDGTDVLLTYHTMVSRVFHYNKVSIQTWRDKFSDILDSVKYDESKPTYMEQLMSLTGKCDYLLDKNTCLFVVLFTACISKCLSYKMFVDAFNITIPLIPKNIHPAYKDFSYHTSMEAMRENFNRARSIIFGDNLLDFESRLIDECISICMSANFIPETVSNILSSIGLSYIPVNIKKKIIVFHGHGDVGKSLLCKKLQDMVGPQVGRFTNLSKVMSRSTVSEYTVTIISELNDLVPSEIKAITGNDSESRMRFFSQAYELQENQSLMYGATNIHIEFRNSNNSRSNDVDRTTINRLYTILLTGSQCPANASKSNLLSMLIDGQFYMGILQHHIGESTTSLSWLTYCTYLEYRDNNFHPLLDVTSVASREYQNTVYYNNSRLYRFLVNSGIIEDTNFYISKNRFLDIIKNNLDKNFPDLTTFKIKFEQQYNVCFNKVTKIPNFQQSGLITHISENMAVVDDADSIITYPDILDRVQIYTIEEHRDNALQYFTTVNSKKFDIPTQTYKGISFQTDGTSYMDNVIDDNILMNPNSLVLQNV</sequence>
<evidence type="ECO:0000313" key="3">
    <source>
        <dbReference type="Proteomes" id="UP000290195"/>
    </source>
</evidence>
<evidence type="ECO:0000313" key="2">
    <source>
        <dbReference type="EMBL" id="ATZ81493.1"/>
    </source>
</evidence>
<dbReference type="Gene3D" id="3.40.50.300">
    <property type="entry name" value="P-loop containing nucleotide triphosphate hydrolases"/>
    <property type="match status" value="1"/>
</dbReference>
<evidence type="ECO:0000256" key="1">
    <source>
        <dbReference type="SAM" id="MobiDB-lite"/>
    </source>
</evidence>
<feature type="region of interest" description="Disordered" evidence="1">
    <location>
        <begin position="228"/>
        <end position="277"/>
    </location>
</feature>
<organism evidence="2">
    <name type="scientific">Drosophila innubila nudivirus</name>
    <dbReference type="NCBI Taxonomy" id="2057187"/>
    <lineage>
        <taxon>Viruses</taxon>
        <taxon>Viruses incertae sedis</taxon>
        <taxon>Naldaviricetes</taxon>
        <taxon>Lefavirales</taxon>
        <taxon>Nudiviridae</taxon>
        <taxon>Alphanudivirus</taxon>
        <taxon>Alphanudivirus droinnubilae</taxon>
    </lineage>
</organism>
<name>A0A2H4UX56_9VIRU</name>
<proteinExistence type="predicted"/>